<dbReference type="EMBL" id="CAKMRJ010003334">
    <property type="protein sequence ID" value="CAH1434039.1"/>
    <property type="molecule type" value="Genomic_DNA"/>
</dbReference>
<accession>A0AAU9N7G7</accession>
<evidence type="ECO:0000313" key="1">
    <source>
        <dbReference type="EMBL" id="CAH1434039.1"/>
    </source>
</evidence>
<proteinExistence type="predicted"/>
<reference evidence="1 2" key="1">
    <citation type="submission" date="2022-01" db="EMBL/GenBank/DDBJ databases">
        <authorList>
            <person name="Xiong W."/>
            <person name="Schranz E."/>
        </authorList>
    </citation>
    <scope>NUCLEOTIDE SEQUENCE [LARGE SCALE GENOMIC DNA]</scope>
</reference>
<dbReference type="Proteomes" id="UP001157418">
    <property type="component" value="Unassembled WGS sequence"/>
</dbReference>
<sequence length="139" mass="16140">MPLDANDRKPSQSLVIYCESRNEVGCDCESQNPVGCDTWKTAHPQIISYESKRLADSPKIICAPQMRKLLVDPKKYLDWKEKIEESFDSKGLSDEIRCKNVILRFNGGTSIWYEGLKARRTRKEEKKISSWESSKRKLR</sequence>
<dbReference type="AlphaFoldDB" id="A0AAU9N7G7"/>
<comment type="caution">
    <text evidence="1">The sequence shown here is derived from an EMBL/GenBank/DDBJ whole genome shotgun (WGS) entry which is preliminary data.</text>
</comment>
<organism evidence="1 2">
    <name type="scientific">Lactuca virosa</name>
    <dbReference type="NCBI Taxonomy" id="75947"/>
    <lineage>
        <taxon>Eukaryota</taxon>
        <taxon>Viridiplantae</taxon>
        <taxon>Streptophyta</taxon>
        <taxon>Embryophyta</taxon>
        <taxon>Tracheophyta</taxon>
        <taxon>Spermatophyta</taxon>
        <taxon>Magnoliopsida</taxon>
        <taxon>eudicotyledons</taxon>
        <taxon>Gunneridae</taxon>
        <taxon>Pentapetalae</taxon>
        <taxon>asterids</taxon>
        <taxon>campanulids</taxon>
        <taxon>Asterales</taxon>
        <taxon>Asteraceae</taxon>
        <taxon>Cichorioideae</taxon>
        <taxon>Cichorieae</taxon>
        <taxon>Lactucinae</taxon>
        <taxon>Lactuca</taxon>
    </lineage>
</organism>
<protein>
    <submittedName>
        <fullName evidence="1">Uncharacterized protein</fullName>
    </submittedName>
</protein>
<evidence type="ECO:0000313" key="2">
    <source>
        <dbReference type="Proteomes" id="UP001157418"/>
    </source>
</evidence>
<name>A0AAU9N7G7_9ASTR</name>
<keyword evidence="2" id="KW-1185">Reference proteome</keyword>
<gene>
    <name evidence="1" type="ORF">LVIROSA_LOCUS20590</name>
</gene>